<name>A0A2G8JU12_STIJA</name>
<evidence type="ECO:0000313" key="1">
    <source>
        <dbReference type="EMBL" id="PIK39251.1"/>
    </source>
</evidence>
<organism evidence="1 2">
    <name type="scientific">Stichopus japonicus</name>
    <name type="common">Sea cucumber</name>
    <dbReference type="NCBI Taxonomy" id="307972"/>
    <lineage>
        <taxon>Eukaryota</taxon>
        <taxon>Metazoa</taxon>
        <taxon>Echinodermata</taxon>
        <taxon>Eleutherozoa</taxon>
        <taxon>Echinozoa</taxon>
        <taxon>Holothuroidea</taxon>
        <taxon>Aspidochirotacea</taxon>
        <taxon>Aspidochirotida</taxon>
        <taxon>Stichopodidae</taxon>
        <taxon>Apostichopus</taxon>
    </lineage>
</organism>
<dbReference type="AlphaFoldDB" id="A0A2G8JU12"/>
<sequence>MIVTTCVLNQGLIKATPAAGRYVAIIYQKLESIVPLITDHEFVAVQGTVIQYELLLAHKLEVIAAVCVVDHVQIPLGEPQPYLWYRGIDAYLFLAGGCSGEDRKPAQSRKDIPTGSDLDEKIIFNYYYYYYHYYYYSLAEKQGGLGGFNPPLFEEGGWPTQSTPLVFASNVLL</sequence>
<reference evidence="1 2" key="1">
    <citation type="journal article" date="2017" name="PLoS Biol.">
        <title>The sea cucumber genome provides insights into morphological evolution and visceral regeneration.</title>
        <authorList>
            <person name="Zhang X."/>
            <person name="Sun L."/>
            <person name="Yuan J."/>
            <person name="Sun Y."/>
            <person name="Gao Y."/>
            <person name="Zhang L."/>
            <person name="Li S."/>
            <person name="Dai H."/>
            <person name="Hamel J.F."/>
            <person name="Liu C."/>
            <person name="Yu Y."/>
            <person name="Liu S."/>
            <person name="Lin W."/>
            <person name="Guo K."/>
            <person name="Jin S."/>
            <person name="Xu P."/>
            <person name="Storey K.B."/>
            <person name="Huan P."/>
            <person name="Zhang T."/>
            <person name="Zhou Y."/>
            <person name="Zhang J."/>
            <person name="Lin C."/>
            <person name="Li X."/>
            <person name="Xing L."/>
            <person name="Huo D."/>
            <person name="Sun M."/>
            <person name="Wang L."/>
            <person name="Mercier A."/>
            <person name="Li F."/>
            <person name="Yang H."/>
            <person name="Xiang J."/>
        </authorList>
    </citation>
    <scope>NUCLEOTIDE SEQUENCE [LARGE SCALE GENOMIC DNA]</scope>
    <source>
        <strain evidence="1">Shaxun</strain>
        <tissue evidence="1">Muscle</tissue>
    </source>
</reference>
<protein>
    <submittedName>
        <fullName evidence="1">Uncharacterized protein</fullName>
    </submittedName>
</protein>
<evidence type="ECO:0000313" key="2">
    <source>
        <dbReference type="Proteomes" id="UP000230750"/>
    </source>
</evidence>
<gene>
    <name evidence="1" type="ORF">BSL78_23911</name>
</gene>
<comment type="caution">
    <text evidence="1">The sequence shown here is derived from an EMBL/GenBank/DDBJ whole genome shotgun (WGS) entry which is preliminary data.</text>
</comment>
<dbReference type="Proteomes" id="UP000230750">
    <property type="component" value="Unassembled WGS sequence"/>
</dbReference>
<dbReference type="EMBL" id="MRZV01001259">
    <property type="protein sequence ID" value="PIK39251.1"/>
    <property type="molecule type" value="Genomic_DNA"/>
</dbReference>
<keyword evidence="2" id="KW-1185">Reference proteome</keyword>
<accession>A0A2G8JU12</accession>
<proteinExistence type="predicted"/>